<dbReference type="SMART" id="SM01323">
    <property type="entry name" value="YajC"/>
    <property type="match status" value="1"/>
</dbReference>
<dbReference type="NCBIfam" id="TIGR00739">
    <property type="entry name" value="yajC"/>
    <property type="match status" value="1"/>
</dbReference>
<evidence type="ECO:0000313" key="12">
    <source>
        <dbReference type="EMBL" id="SPD86516.1"/>
    </source>
</evidence>
<dbReference type="AlphaFoldDB" id="A0A2N9JGJ7"/>
<evidence type="ECO:0000256" key="1">
    <source>
        <dbReference type="ARBA" id="ARBA00004162"/>
    </source>
</evidence>
<evidence type="ECO:0000256" key="4">
    <source>
        <dbReference type="ARBA" id="ARBA00022475"/>
    </source>
</evidence>
<organism evidence="12 13">
    <name type="scientific">Micropruina glycogenica</name>
    <dbReference type="NCBI Taxonomy" id="75385"/>
    <lineage>
        <taxon>Bacteria</taxon>
        <taxon>Bacillati</taxon>
        <taxon>Actinomycetota</taxon>
        <taxon>Actinomycetes</taxon>
        <taxon>Propionibacteriales</taxon>
        <taxon>Nocardioidaceae</taxon>
        <taxon>Micropruina</taxon>
    </lineage>
</organism>
<accession>A0A2N9JGJ7</accession>
<evidence type="ECO:0000256" key="6">
    <source>
        <dbReference type="ARBA" id="ARBA00022927"/>
    </source>
</evidence>
<sequence>MGDMGSTVLMLVLMGAAFYFLLIRPQQKRAKKQAEMTNALAPGARVMLSSGVFGTIRHLGDRQAIIEIAPGIEMTVVKQAIVKTLTPEDDEFEYADDAAEPDHIEREADEVDEAAEPNPFENIQPSDFNDPRLTDAPADPPSDDVPGQNTQK</sequence>
<name>A0A2N9JGJ7_9ACTN</name>
<proteinExistence type="inferred from homology"/>
<dbReference type="Pfam" id="PF02699">
    <property type="entry name" value="YajC"/>
    <property type="match status" value="1"/>
</dbReference>
<evidence type="ECO:0000256" key="11">
    <source>
        <dbReference type="SAM" id="Phobius"/>
    </source>
</evidence>
<dbReference type="EMBL" id="LT985188">
    <property type="protein sequence ID" value="SPD86516.1"/>
    <property type="molecule type" value="Genomic_DNA"/>
</dbReference>
<keyword evidence="4" id="KW-1003">Cell membrane</keyword>
<gene>
    <name evidence="12" type="primary">yajC</name>
    <name evidence="12" type="ORF">MPLG2_1480</name>
</gene>
<feature type="region of interest" description="Disordered" evidence="10">
    <location>
        <begin position="88"/>
        <end position="152"/>
    </location>
</feature>
<keyword evidence="13" id="KW-1185">Reference proteome</keyword>
<evidence type="ECO:0000256" key="5">
    <source>
        <dbReference type="ARBA" id="ARBA00022692"/>
    </source>
</evidence>
<dbReference type="PANTHER" id="PTHR33909">
    <property type="entry name" value="SEC TRANSLOCON ACCESSORY COMPLEX SUBUNIT YAJC"/>
    <property type="match status" value="1"/>
</dbReference>
<keyword evidence="3" id="KW-0813">Transport</keyword>
<evidence type="ECO:0000256" key="10">
    <source>
        <dbReference type="SAM" id="MobiDB-lite"/>
    </source>
</evidence>
<dbReference type="Proteomes" id="UP000238164">
    <property type="component" value="Chromosome 1"/>
</dbReference>
<keyword evidence="5 11" id="KW-0812">Transmembrane</keyword>
<comment type="similarity">
    <text evidence="2">Belongs to the YajC family.</text>
</comment>
<keyword evidence="9 11" id="KW-0472">Membrane</keyword>
<dbReference type="KEGG" id="mgg:MPLG2_1480"/>
<dbReference type="GO" id="GO:0005886">
    <property type="term" value="C:plasma membrane"/>
    <property type="evidence" value="ECO:0007669"/>
    <property type="project" value="UniProtKB-SubCell"/>
</dbReference>
<dbReference type="PRINTS" id="PR01853">
    <property type="entry name" value="YAJCTRNLCASE"/>
</dbReference>
<evidence type="ECO:0000256" key="2">
    <source>
        <dbReference type="ARBA" id="ARBA00006742"/>
    </source>
</evidence>
<dbReference type="InterPro" id="IPR003849">
    <property type="entry name" value="Preprotein_translocase_YajC"/>
</dbReference>
<evidence type="ECO:0000313" key="13">
    <source>
        <dbReference type="Proteomes" id="UP000238164"/>
    </source>
</evidence>
<feature type="compositionally biased region" description="Acidic residues" evidence="10">
    <location>
        <begin position="88"/>
        <end position="99"/>
    </location>
</feature>
<dbReference type="GO" id="GO:0015031">
    <property type="term" value="P:protein transport"/>
    <property type="evidence" value="ECO:0007669"/>
    <property type="project" value="UniProtKB-KW"/>
</dbReference>
<keyword evidence="6" id="KW-0653">Protein transport</keyword>
<keyword evidence="7 11" id="KW-1133">Transmembrane helix</keyword>
<protein>
    <submittedName>
        <fullName evidence="12">Preprotein translocase subunit YajC</fullName>
    </submittedName>
</protein>
<evidence type="ECO:0000256" key="3">
    <source>
        <dbReference type="ARBA" id="ARBA00022448"/>
    </source>
</evidence>
<evidence type="ECO:0000256" key="7">
    <source>
        <dbReference type="ARBA" id="ARBA00022989"/>
    </source>
</evidence>
<dbReference type="PANTHER" id="PTHR33909:SF1">
    <property type="entry name" value="SEC TRANSLOCON ACCESSORY COMPLEX SUBUNIT YAJC"/>
    <property type="match status" value="1"/>
</dbReference>
<keyword evidence="8" id="KW-0811">Translocation</keyword>
<comment type="subcellular location">
    <subcellularLocation>
        <location evidence="1">Cell membrane</location>
        <topology evidence="1">Single-pass membrane protein</topology>
    </subcellularLocation>
</comment>
<evidence type="ECO:0000256" key="8">
    <source>
        <dbReference type="ARBA" id="ARBA00023010"/>
    </source>
</evidence>
<evidence type="ECO:0000256" key="9">
    <source>
        <dbReference type="ARBA" id="ARBA00023136"/>
    </source>
</evidence>
<feature type="transmembrane region" description="Helical" evidence="11">
    <location>
        <begin position="6"/>
        <end position="23"/>
    </location>
</feature>
<reference evidence="12 13" key="1">
    <citation type="submission" date="2018-02" db="EMBL/GenBank/DDBJ databases">
        <authorList>
            <person name="Cohen D.B."/>
            <person name="Kent A.D."/>
        </authorList>
    </citation>
    <scope>NUCLEOTIDE SEQUENCE [LARGE SCALE GENOMIC DNA]</scope>
    <source>
        <strain evidence="12">1</strain>
    </source>
</reference>